<dbReference type="Gene3D" id="3.40.190.170">
    <property type="entry name" value="Bacterial extracellular solute-binding protein, family 7"/>
    <property type="match status" value="1"/>
</dbReference>
<dbReference type="Pfam" id="PF03480">
    <property type="entry name" value="DctP"/>
    <property type="match status" value="1"/>
</dbReference>
<dbReference type="OrthoDB" id="9776801at2"/>
<evidence type="ECO:0000313" key="6">
    <source>
        <dbReference type="EMBL" id="AQS57162.1"/>
    </source>
</evidence>
<feature type="coiled-coil region" evidence="5">
    <location>
        <begin position="278"/>
        <end position="306"/>
    </location>
</feature>
<keyword evidence="5" id="KW-0175">Coiled coil</keyword>
<dbReference type="PIRSF" id="PIRSF006470">
    <property type="entry name" value="DctB"/>
    <property type="match status" value="1"/>
</dbReference>
<protein>
    <recommendedName>
        <fullName evidence="8">C4-dicarboxylate ABC transporter substrate-binding protein</fullName>
    </recommendedName>
</protein>
<comment type="similarity">
    <text evidence="2">Belongs to the bacterial solute-binding protein 7 family.</text>
</comment>
<evidence type="ECO:0008006" key="8">
    <source>
        <dbReference type="Google" id="ProtNLM"/>
    </source>
</evidence>
<dbReference type="PANTHER" id="PTHR33376">
    <property type="match status" value="1"/>
</dbReference>
<keyword evidence="7" id="KW-1185">Reference proteome</keyword>
<dbReference type="PANTHER" id="PTHR33376:SF4">
    <property type="entry name" value="SIALIC ACID-BINDING PERIPLASMIC PROTEIN SIAP"/>
    <property type="match status" value="1"/>
</dbReference>
<proteinExistence type="inferred from homology"/>
<keyword evidence="3" id="KW-0813">Transport</keyword>
<dbReference type="InterPro" id="IPR004682">
    <property type="entry name" value="TRAP_DctP"/>
</dbReference>
<accession>A0A1U9KAV8</accession>
<evidence type="ECO:0000256" key="5">
    <source>
        <dbReference type="SAM" id="Coils"/>
    </source>
</evidence>
<dbReference type="GO" id="GO:0030288">
    <property type="term" value="C:outer membrane-bounded periplasmic space"/>
    <property type="evidence" value="ECO:0007669"/>
    <property type="project" value="InterPro"/>
</dbReference>
<dbReference type="STRING" id="1471761.B0W44_16815"/>
<reference evidence="6 7" key="1">
    <citation type="journal article" date="2015" name="Int. J. Syst. Evol. Microbiol.">
        <title>Novibacillus thermophilus gen. nov., sp. nov., a Gram-staining-negative and moderately thermophilic member of the family Thermoactinomycetaceae.</title>
        <authorList>
            <person name="Yang G."/>
            <person name="Chen J."/>
            <person name="Zhou S."/>
        </authorList>
    </citation>
    <scope>NUCLEOTIDE SEQUENCE [LARGE SCALE GENOMIC DNA]</scope>
    <source>
        <strain evidence="6 7">SG-1</strain>
    </source>
</reference>
<evidence type="ECO:0000256" key="2">
    <source>
        <dbReference type="ARBA" id="ARBA00009023"/>
    </source>
</evidence>
<dbReference type="GO" id="GO:0055085">
    <property type="term" value="P:transmembrane transport"/>
    <property type="evidence" value="ECO:0007669"/>
    <property type="project" value="InterPro"/>
</dbReference>
<dbReference type="RefSeq" id="WP_077721026.1">
    <property type="nucleotide sequence ID" value="NZ_CP019699.1"/>
</dbReference>
<dbReference type="KEGG" id="ntr:B0W44_16815"/>
<evidence type="ECO:0000256" key="3">
    <source>
        <dbReference type="ARBA" id="ARBA00022448"/>
    </source>
</evidence>
<name>A0A1U9KAV8_9BACL</name>
<dbReference type="PROSITE" id="PS51257">
    <property type="entry name" value="PROKAR_LIPOPROTEIN"/>
    <property type="match status" value="1"/>
</dbReference>
<sequence length="348" mass="39260">MGKRTYVFSAVWVMVLLIIAACGGGTSASQDDGGETEKETAQPIELKLGTKMPESTPEGEAFQYFADLVKEKSGGELLVQVYPAEQLGKGTTQIDNMILGTQDMYAEGITYFQDYDSRTELSSVPFLFRDFEHYQKFNTGEIGLDIQETLIENGMRILNTERNFVRGPYRVLLSTRPVKSVDDLQGLKVRAPESAIYVDAYKHLGANPTVVAWTETYLALKQKVVEAVTSPISLVWGMKFSEVAPHVTIIDEHPQDVVIVMSEKSFQNLSEEHQQILIDAANEAGEKATELVEEAAERDLERMKEEHGIQVYDINREEWEKKMEPFFEELDESGQFPEGTIEQVRNIR</sequence>
<evidence type="ECO:0000256" key="4">
    <source>
        <dbReference type="ARBA" id="ARBA00022729"/>
    </source>
</evidence>
<dbReference type="InterPro" id="IPR018389">
    <property type="entry name" value="DctP_fam"/>
</dbReference>
<organism evidence="6 7">
    <name type="scientific">Novibacillus thermophilus</name>
    <dbReference type="NCBI Taxonomy" id="1471761"/>
    <lineage>
        <taxon>Bacteria</taxon>
        <taxon>Bacillati</taxon>
        <taxon>Bacillota</taxon>
        <taxon>Bacilli</taxon>
        <taxon>Bacillales</taxon>
        <taxon>Thermoactinomycetaceae</taxon>
        <taxon>Novibacillus</taxon>
    </lineage>
</organism>
<gene>
    <name evidence="6" type="ORF">B0W44_16815</name>
</gene>
<dbReference type="NCBIfam" id="TIGR00787">
    <property type="entry name" value="dctP"/>
    <property type="match status" value="1"/>
</dbReference>
<evidence type="ECO:0000313" key="7">
    <source>
        <dbReference type="Proteomes" id="UP000188603"/>
    </source>
</evidence>
<dbReference type="AlphaFoldDB" id="A0A1U9KAV8"/>
<evidence type="ECO:0000256" key="1">
    <source>
        <dbReference type="ARBA" id="ARBA00004196"/>
    </source>
</evidence>
<dbReference type="NCBIfam" id="NF037995">
    <property type="entry name" value="TRAP_S1"/>
    <property type="match status" value="1"/>
</dbReference>
<dbReference type="Proteomes" id="UP000188603">
    <property type="component" value="Chromosome"/>
</dbReference>
<comment type="subcellular location">
    <subcellularLocation>
        <location evidence="1">Cell envelope</location>
    </subcellularLocation>
</comment>
<dbReference type="CDD" id="cd13603">
    <property type="entry name" value="PBP2_TRAP_Siap_TeaA_like"/>
    <property type="match status" value="1"/>
</dbReference>
<dbReference type="EMBL" id="CP019699">
    <property type="protein sequence ID" value="AQS57162.1"/>
    <property type="molecule type" value="Genomic_DNA"/>
</dbReference>
<dbReference type="InterPro" id="IPR038404">
    <property type="entry name" value="TRAP_DctP_sf"/>
</dbReference>
<keyword evidence="4" id="KW-0732">Signal</keyword>